<evidence type="ECO:0000256" key="1">
    <source>
        <dbReference type="SAM" id="MobiDB-lite"/>
    </source>
</evidence>
<feature type="region of interest" description="Disordered" evidence="1">
    <location>
        <begin position="72"/>
        <end position="93"/>
    </location>
</feature>
<reference evidence="2" key="1">
    <citation type="submission" date="2013-11" db="EMBL/GenBank/DDBJ databases">
        <title>The Genome Sequence of Phytophthora parasitica IAC_01/95.</title>
        <authorList>
            <consortium name="The Broad Institute Genomics Platform"/>
            <person name="Russ C."/>
            <person name="Tyler B."/>
            <person name="Panabieres F."/>
            <person name="Shan W."/>
            <person name="Tripathy S."/>
            <person name="Grunwald N."/>
            <person name="Machado M."/>
            <person name="Johnson C.S."/>
            <person name="Arredondo F."/>
            <person name="Hong C."/>
            <person name="Coffey M."/>
            <person name="Young S.K."/>
            <person name="Zeng Q."/>
            <person name="Gargeya S."/>
            <person name="Fitzgerald M."/>
            <person name="Abouelleil A."/>
            <person name="Alvarado L."/>
            <person name="Chapman S.B."/>
            <person name="Gainer-Dewar J."/>
            <person name="Goldberg J."/>
            <person name="Griggs A."/>
            <person name="Gujja S."/>
            <person name="Hansen M."/>
            <person name="Howarth C."/>
            <person name="Imamovic A."/>
            <person name="Ireland A."/>
            <person name="Larimer J."/>
            <person name="McCowan C."/>
            <person name="Murphy C."/>
            <person name="Pearson M."/>
            <person name="Poon T.W."/>
            <person name="Priest M."/>
            <person name="Roberts A."/>
            <person name="Saif S."/>
            <person name="Shea T."/>
            <person name="Sykes S."/>
            <person name="Wortman J."/>
            <person name="Nusbaum C."/>
            <person name="Birren B."/>
        </authorList>
    </citation>
    <scope>NUCLEOTIDE SEQUENCE [LARGE SCALE GENOMIC DNA]</scope>
    <source>
        <strain evidence="2">IAC_01/95</strain>
    </source>
</reference>
<accession>W2N4Q3</accession>
<name>W2N4Q3_PHYNI</name>
<evidence type="ECO:0000313" key="2">
    <source>
        <dbReference type="EMBL" id="ETM42699.1"/>
    </source>
</evidence>
<gene>
    <name evidence="2" type="ORF">L914_11704</name>
</gene>
<sequence>MVNKNVALLELPQTMSRLHDALNVDVLRHYVSSLGRFVDRPLCKVSHLAIGTMPPHNKRKKHARSFKRKIDGIPLLAEEKHQPPNKTAKQRRN</sequence>
<proteinExistence type="predicted"/>
<dbReference type="EMBL" id="KI693764">
    <property type="protein sequence ID" value="ETM42699.1"/>
    <property type="molecule type" value="Genomic_DNA"/>
</dbReference>
<dbReference type="AlphaFoldDB" id="W2N4Q3"/>
<protein>
    <submittedName>
        <fullName evidence="2">Uncharacterized protein</fullName>
    </submittedName>
</protein>
<dbReference type="Proteomes" id="UP000054532">
    <property type="component" value="Unassembled WGS sequence"/>
</dbReference>
<organism evidence="2">
    <name type="scientific">Phytophthora nicotianae</name>
    <name type="common">Potato buckeye rot agent</name>
    <name type="synonym">Phytophthora parasitica</name>
    <dbReference type="NCBI Taxonomy" id="4792"/>
    <lineage>
        <taxon>Eukaryota</taxon>
        <taxon>Sar</taxon>
        <taxon>Stramenopiles</taxon>
        <taxon>Oomycota</taxon>
        <taxon>Peronosporomycetes</taxon>
        <taxon>Peronosporales</taxon>
        <taxon>Peronosporaceae</taxon>
        <taxon>Phytophthora</taxon>
    </lineage>
</organism>